<dbReference type="OrthoDB" id="882119at2"/>
<evidence type="ECO:0000313" key="6">
    <source>
        <dbReference type="Proteomes" id="UP000247696"/>
    </source>
</evidence>
<dbReference type="PROSITE" id="PS51266">
    <property type="entry name" value="ZF_CHY"/>
    <property type="match status" value="1"/>
</dbReference>
<sequence length="132" mass="13719">MTSEPSGYAATLVGGVGCAHWHSARDVVAVRFRCCGRTYPCLLCHAEAEDHPVTPWPTATDVQRRESAVLCRSCGTWLTVGEYLAVYGVDHGAGAVTDGAGNGAHGRPPACPGCGAAFNPGCALHTGIYFDV</sequence>
<evidence type="ECO:0000256" key="3">
    <source>
        <dbReference type="ARBA" id="ARBA00022833"/>
    </source>
</evidence>
<reference evidence="6" key="1">
    <citation type="submission" date="2017-11" db="EMBL/GenBank/DDBJ databases">
        <title>Otitis media/interna in a cat caused by the recently described species Corynebacterium provencense.</title>
        <authorList>
            <person name="Kittl S."/>
            <person name="Brodard I."/>
            <person name="Rychener L."/>
            <person name="Jores J."/>
            <person name="Roosje P."/>
            <person name="Gobeli Brawand S."/>
        </authorList>
    </citation>
    <scope>NUCLEOTIDE SEQUENCE [LARGE SCALE GENOMIC DNA]</scope>
    <source>
        <strain evidence="6">17KM38</strain>
    </source>
</reference>
<protein>
    <recommendedName>
        <fullName evidence="4">CHY-type domain-containing protein</fullName>
    </recommendedName>
</protein>
<dbReference type="RefSeq" id="WP_110481661.1">
    <property type="nucleotide sequence ID" value="NZ_CP024988.1"/>
</dbReference>
<evidence type="ECO:0000313" key="5">
    <source>
        <dbReference type="EMBL" id="AWT26711.1"/>
    </source>
</evidence>
<name>A0A2Z3YSR0_9CORY</name>
<proteinExistence type="predicted"/>
<dbReference type="Pfam" id="PF05495">
    <property type="entry name" value="zf-CHY"/>
    <property type="match status" value="1"/>
</dbReference>
<dbReference type="SUPFAM" id="SSF161219">
    <property type="entry name" value="CHY zinc finger-like"/>
    <property type="match status" value="1"/>
</dbReference>
<dbReference type="Proteomes" id="UP000247696">
    <property type="component" value="Chromosome"/>
</dbReference>
<evidence type="ECO:0000259" key="4">
    <source>
        <dbReference type="PROSITE" id="PS51266"/>
    </source>
</evidence>
<dbReference type="InterPro" id="IPR037274">
    <property type="entry name" value="Znf_CHY_sf"/>
</dbReference>
<dbReference type="AlphaFoldDB" id="A0A2Z3YSR0"/>
<dbReference type="InterPro" id="IPR016694">
    <property type="entry name" value="UCP017292"/>
</dbReference>
<accession>A0A2Z3YSR0</accession>
<organism evidence="5 6">
    <name type="scientific">Corynebacterium provencense</name>
    <dbReference type="NCBI Taxonomy" id="1737425"/>
    <lineage>
        <taxon>Bacteria</taxon>
        <taxon>Bacillati</taxon>
        <taxon>Actinomycetota</taxon>
        <taxon>Actinomycetes</taxon>
        <taxon>Mycobacteriales</taxon>
        <taxon>Corynebacteriaceae</taxon>
        <taxon>Corynebacterium</taxon>
    </lineage>
</organism>
<feature type="domain" description="CHY-type" evidence="4">
    <location>
        <begin position="11"/>
        <end position="89"/>
    </location>
</feature>
<keyword evidence="2" id="KW-0863">Zinc-finger</keyword>
<gene>
    <name evidence="5" type="ORF">Csp1_19420</name>
</gene>
<dbReference type="GO" id="GO:0008270">
    <property type="term" value="F:zinc ion binding"/>
    <property type="evidence" value="ECO:0007669"/>
    <property type="project" value="UniProtKB-KW"/>
</dbReference>
<dbReference type="KEGG" id="cpre:Csp1_19420"/>
<keyword evidence="1" id="KW-0479">Metal-binding</keyword>
<dbReference type="PIRSF" id="PIRSF017292">
    <property type="entry name" value="UCP017292_Znf_CHY"/>
    <property type="match status" value="1"/>
</dbReference>
<dbReference type="STRING" id="1737425.GCA_900049755_02094"/>
<evidence type="ECO:0000256" key="2">
    <source>
        <dbReference type="ARBA" id="ARBA00022771"/>
    </source>
</evidence>
<evidence type="ECO:0000256" key="1">
    <source>
        <dbReference type="ARBA" id="ARBA00022723"/>
    </source>
</evidence>
<dbReference type="InterPro" id="IPR008913">
    <property type="entry name" value="Znf_CHY"/>
</dbReference>
<dbReference type="EMBL" id="CP024988">
    <property type="protein sequence ID" value="AWT26711.1"/>
    <property type="molecule type" value="Genomic_DNA"/>
</dbReference>
<keyword evidence="3" id="KW-0862">Zinc</keyword>
<keyword evidence="6" id="KW-1185">Reference proteome</keyword>